<dbReference type="AlphaFoldDB" id="A0AAD7WU05"/>
<organism evidence="1 2">
    <name type="scientific">Aldrovandia affinis</name>
    <dbReference type="NCBI Taxonomy" id="143900"/>
    <lineage>
        <taxon>Eukaryota</taxon>
        <taxon>Metazoa</taxon>
        <taxon>Chordata</taxon>
        <taxon>Craniata</taxon>
        <taxon>Vertebrata</taxon>
        <taxon>Euteleostomi</taxon>
        <taxon>Actinopterygii</taxon>
        <taxon>Neopterygii</taxon>
        <taxon>Teleostei</taxon>
        <taxon>Notacanthiformes</taxon>
        <taxon>Halosauridae</taxon>
        <taxon>Aldrovandia</taxon>
    </lineage>
</organism>
<comment type="caution">
    <text evidence="1">The sequence shown here is derived from an EMBL/GenBank/DDBJ whole genome shotgun (WGS) entry which is preliminary data.</text>
</comment>
<accession>A0AAD7WU05</accession>
<evidence type="ECO:0000313" key="2">
    <source>
        <dbReference type="Proteomes" id="UP001221898"/>
    </source>
</evidence>
<protein>
    <submittedName>
        <fullName evidence="1">Uncharacterized protein</fullName>
    </submittedName>
</protein>
<evidence type="ECO:0000313" key="1">
    <source>
        <dbReference type="EMBL" id="KAJ8409018.1"/>
    </source>
</evidence>
<keyword evidence="2" id="KW-1185">Reference proteome</keyword>
<dbReference type="EMBL" id="JAINUG010000032">
    <property type="protein sequence ID" value="KAJ8409018.1"/>
    <property type="molecule type" value="Genomic_DNA"/>
</dbReference>
<proteinExistence type="predicted"/>
<reference evidence="1" key="1">
    <citation type="journal article" date="2023" name="Science">
        <title>Genome structures resolve the early diversification of teleost fishes.</title>
        <authorList>
            <person name="Parey E."/>
            <person name="Louis A."/>
            <person name="Montfort J."/>
            <person name="Bouchez O."/>
            <person name="Roques C."/>
            <person name="Iampietro C."/>
            <person name="Lluch J."/>
            <person name="Castinel A."/>
            <person name="Donnadieu C."/>
            <person name="Desvignes T."/>
            <person name="Floi Bucao C."/>
            <person name="Jouanno E."/>
            <person name="Wen M."/>
            <person name="Mejri S."/>
            <person name="Dirks R."/>
            <person name="Jansen H."/>
            <person name="Henkel C."/>
            <person name="Chen W.J."/>
            <person name="Zahm M."/>
            <person name="Cabau C."/>
            <person name="Klopp C."/>
            <person name="Thompson A.W."/>
            <person name="Robinson-Rechavi M."/>
            <person name="Braasch I."/>
            <person name="Lecointre G."/>
            <person name="Bobe J."/>
            <person name="Postlethwait J.H."/>
            <person name="Berthelot C."/>
            <person name="Roest Crollius H."/>
            <person name="Guiguen Y."/>
        </authorList>
    </citation>
    <scope>NUCLEOTIDE SEQUENCE</scope>
    <source>
        <strain evidence="1">NC1722</strain>
    </source>
</reference>
<sequence length="105" mass="11729">MSTPPHTRRMPQAYFGQPRPAALPLSPQHTVGSCNRSCETLSTQLLPSTRCSVRTQERQLARLSPGHGEHQSLRLWRGLPSTGRLETGPPRSRLLPSVLWEMAVH</sequence>
<gene>
    <name evidence="1" type="ORF">AAFF_G00240390</name>
</gene>
<name>A0AAD7WU05_9TELE</name>
<dbReference type="Proteomes" id="UP001221898">
    <property type="component" value="Unassembled WGS sequence"/>
</dbReference>